<dbReference type="InterPro" id="IPR011033">
    <property type="entry name" value="PRC_barrel-like_sf"/>
</dbReference>
<name>A0A6J4UF97_9BACT</name>
<dbReference type="GO" id="GO:0030077">
    <property type="term" value="C:plasma membrane light-harvesting complex"/>
    <property type="evidence" value="ECO:0007669"/>
    <property type="project" value="InterPro"/>
</dbReference>
<dbReference type="AlphaFoldDB" id="A0A6J4UF97"/>
<dbReference type="SUPFAM" id="SSF50346">
    <property type="entry name" value="PRC-barrel domain"/>
    <property type="match status" value="2"/>
</dbReference>
<proteinExistence type="predicted"/>
<sequence>MAMLHSSGELQHYAVLATDGEIGTADDLYFDDQRWTVRYLVINTGDWLSGQRVLLSPLAVVAASREERDLRVALTRAQVEGSPPIDTHRPVSRQHERELAGYYGWPLYWGGAGMWGAYAYPQQLLAGQAALEAEARAHRRDVDGDGERDDPHLRSAREVIGYGIRALDGELGHVEDVLVDDEDWAIRYLVVDTRDWLPGRKVLVTPQWITAVSWEARAVAVDLTRDTIERGPAFAPSLLGARAREHGSVR</sequence>
<dbReference type="InterPro" id="IPR027275">
    <property type="entry name" value="PRC-brl_dom"/>
</dbReference>
<evidence type="ECO:0000313" key="2">
    <source>
        <dbReference type="EMBL" id="CAA9548141.1"/>
    </source>
</evidence>
<dbReference type="Pfam" id="PF05239">
    <property type="entry name" value="PRC"/>
    <property type="match status" value="1"/>
</dbReference>
<dbReference type="InterPro" id="IPR014747">
    <property type="entry name" value="Bac_photo_RC_H_C"/>
</dbReference>
<gene>
    <name evidence="2" type="ORF">AVDCRST_MAG88-569</name>
</gene>
<dbReference type="Gene3D" id="3.90.50.10">
    <property type="entry name" value="Photosynthetic Reaction Center, subunit H, domain 2"/>
    <property type="match status" value="2"/>
</dbReference>
<accession>A0A6J4UF97</accession>
<feature type="domain" description="PRC-barrel" evidence="1">
    <location>
        <begin position="155"/>
        <end position="225"/>
    </location>
</feature>
<reference evidence="2" key="1">
    <citation type="submission" date="2020-02" db="EMBL/GenBank/DDBJ databases">
        <authorList>
            <person name="Meier V. D."/>
        </authorList>
    </citation>
    <scope>NUCLEOTIDE SEQUENCE</scope>
    <source>
        <strain evidence="2">AVDCRST_MAG88</strain>
    </source>
</reference>
<dbReference type="GO" id="GO:0019684">
    <property type="term" value="P:photosynthesis, light reaction"/>
    <property type="evidence" value="ECO:0007669"/>
    <property type="project" value="InterPro"/>
</dbReference>
<organism evidence="2">
    <name type="scientific">uncultured Thermomicrobiales bacterium</name>
    <dbReference type="NCBI Taxonomy" id="1645740"/>
    <lineage>
        <taxon>Bacteria</taxon>
        <taxon>Pseudomonadati</taxon>
        <taxon>Thermomicrobiota</taxon>
        <taxon>Thermomicrobia</taxon>
        <taxon>Thermomicrobiales</taxon>
        <taxon>environmental samples</taxon>
    </lineage>
</organism>
<evidence type="ECO:0000259" key="1">
    <source>
        <dbReference type="Pfam" id="PF05239"/>
    </source>
</evidence>
<protein>
    <recommendedName>
        <fullName evidence="1">PRC-barrel domain-containing protein</fullName>
    </recommendedName>
</protein>
<dbReference type="EMBL" id="CADCWM010000191">
    <property type="protein sequence ID" value="CAA9548141.1"/>
    <property type="molecule type" value="Genomic_DNA"/>
</dbReference>